<gene>
    <name evidence="2" type="ordered locus">Os07g0584366</name>
    <name evidence="2" type="ORF">OSNPB_070584366</name>
</gene>
<reference evidence="2 3" key="3">
    <citation type="journal article" date="2013" name="Rice">
        <title>Improvement of the Oryza sativa Nipponbare reference genome using next generation sequence and optical map data.</title>
        <authorList>
            <person name="Kawahara Y."/>
            <person name="de la Bastide M."/>
            <person name="Hamilton J.P."/>
            <person name="Kanamori H."/>
            <person name="McCombie W.R."/>
            <person name="Ouyang S."/>
            <person name="Schwartz D.C."/>
            <person name="Tanaka T."/>
            <person name="Wu J."/>
            <person name="Zhou S."/>
            <person name="Childs K.L."/>
            <person name="Davidson R.M."/>
            <person name="Lin H."/>
            <person name="Quesada-Ocampo L."/>
            <person name="Vaillancourt B."/>
            <person name="Sakai H."/>
            <person name="Lee S.S."/>
            <person name="Kim J."/>
            <person name="Numa H."/>
            <person name="Itoh T."/>
            <person name="Buell C.R."/>
            <person name="Matsumoto T."/>
        </authorList>
    </citation>
    <scope>NUCLEOTIDE SEQUENCE [LARGE SCALE GENOMIC DNA]</scope>
    <source>
        <strain evidence="3">cv. Nipponbare</strain>
    </source>
</reference>
<dbReference type="Proteomes" id="UP000059680">
    <property type="component" value="Chromosome 7"/>
</dbReference>
<dbReference type="PaxDb" id="39947-A0A0P0X7X3"/>
<feature type="region of interest" description="Disordered" evidence="1">
    <location>
        <begin position="78"/>
        <end position="162"/>
    </location>
</feature>
<keyword evidence="3" id="KW-1185">Reference proteome</keyword>
<dbReference type="AlphaFoldDB" id="A0A0P0X7X3"/>
<reference evidence="3" key="1">
    <citation type="journal article" date="2005" name="Nature">
        <title>The map-based sequence of the rice genome.</title>
        <authorList>
            <consortium name="International rice genome sequencing project (IRGSP)"/>
            <person name="Matsumoto T."/>
            <person name="Wu J."/>
            <person name="Kanamori H."/>
            <person name="Katayose Y."/>
            <person name="Fujisawa M."/>
            <person name="Namiki N."/>
            <person name="Mizuno H."/>
            <person name="Yamamoto K."/>
            <person name="Antonio B.A."/>
            <person name="Baba T."/>
            <person name="Sakata K."/>
            <person name="Nagamura Y."/>
            <person name="Aoki H."/>
            <person name="Arikawa K."/>
            <person name="Arita K."/>
            <person name="Bito T."/>
            <person name="Chiden Y."/>
            <person name="Fujitsuka N."/>
            <person name="Fukunaka R."/>
            <person name="Hamada M."/>
            <person name="Harada C."/>
            <person name="Hayashi A."/>
            <person name="Hijishita S."/>
            <person name="Honda M."/>
            <person name="Hosokawa S."/>
            <person name="Ichikawa Y."/>
            <person name="Idonuma A."/>
            <person name="Iijima M."/>
            <person name="Ikeda M."/>
            <person name="Ikeno M."/>
            <person name="Ito K."/>
            <person name="Ito S."/>
            <person name="Ito T."/>
            <person name="Ito Y."/>
            <person name="Ito Y."/>
            <person name="Iwabuchi A."/>
            <person name="Kamiya K."/>
            <person name="Karasawa W."/>
            <person name="Kurita K."/>
            <person name="Katagiri S."/>
            <person name="Kikuta A."/>
            <person name="Kobayashi H."/>
            <person name="Kobayashi N."/>
            <person name="Machita K."/>
            <person name="Maehara T."/>
            <person name="Masukawa M."/>
            <person name="Mizubayashi T."/>
            <person name="Mukai Y."/>
            <person name="Nagasaki H."/>
            <person name="Nagata Y."/>
            <person name="Naito S."/>
            <person name="Nakashima M."/>
            <person name="Nakama Y."/>
            <person name="Nakamichi Y."/>
            <person name="Nakamura M."/>
            <person name="Meguro A."/>
            <person name="Negishi M."/>
            <person name="Ohta I."/>
            <person name="Ohta T."/>
            <person name="Okamoto M."/>
            <person name="Ono N."/>
            <person name="Saji S."/>
            <person name="Sakaguchi M."/>
            <person name="Sakai K."/>
            <person name="Shibata M."/>
            <person name="Shimokawa T."/>
            <person name="Song J."/>
            <person name="Takazaki Y."/>
            <person name="Terasawa K."/>
            <person name="Tsugane M."/>
            <person name="Tsuji K."/>
            <person name="Ueda S."/>
            <person name="Waki K."/>
            <person name="Yamagata H."/>
            <person name="Yamamoto M."/>
            <person name="Yamamoto S."/>
            <person name="Yamane H."/>
            <person name="Yoshiki S."/>
            <person name="Yoshihara R."/>
            <person name="Yukawa K."/>
            <person name="Zhong H."/>
            <person name="Yano M."/>
            <person name="Yuan Q."/>
            <person name="Ouyang S."/>
            <person name="Liu J."/>
            <person name="Jones K.M."/>
            <person name="Gansberger K."/>
            <person name="Moffat K."/>
            <person name="Hill J."/>
            <person name="Bera J."/>
            <person name="Fadrosh D."/>
            <person name="Jin S."/>
            <person name="Johri S."/>
            <person name="Kim M."/>
            <person name="Overton L."/>
            <person name="Reardon M."/>
            <person name="Tsitrin T."/>
            <person name="Vuong H."/>
            <person name="Weaver B."/>
            <person name="Ciecko A."/>
            <person name="Tallon L."/>
            <person name="Jackson J."/>
            <person name="Pai G."/>
            <person name="Aken S.V."/>
            <person name="Utterback T."/>
            <person name="Reidmuller S."/>
            <person name="Feldblyum T."/>
            <person name="Hsiao J."/>
            <person name="Zismann V."/>
            <person name="Iobst S."/>
            <person name="de Vazeille A.R."/>
            <person name="Buell C.R."/>
            <person name="Ying K."/>
            <person name="Li Y."/>
            <person name="Lu T."/>
            <person name="Huang Y."/>
            <person name="Zhao Q."/>
            <person name="Feng Q."/>
            <person name="Zhang L."/>
            <person name="Zhu J."/>
            <person name="Weng Q."/>
            <person name="Mu J."/>
            <person name="Lu Y."/>
            <person name="Fan D."/>
            <person name="Liu Y."/>
            <person name="Guan J."/>
            <person name="Zhang Y."/>
            <person name="Yu S."/>
            <person name="Liu X."/>
            <person name="Zhang Y."/>
            <person name="Hong G."/>
            <person name="Han B."/>
            <person name="Choisne N."/>
            <person name="Demange N."/>
            <person name="Orjeda G."/>
            <person name="Samain S."/>
            <person name="Cattolico L."/>
            <person name="Pelletier E."/>
            <person name="Couloux A."/>
            <person name="Segurens B."/>
            <person name="Wincker P."/>
            <person name="D'Hont A."/>
            <person name="Scarpelli C."/>
            <person name="Weissenbach J."/>
            <person name="Salanoubat M."/>
            <person name="Quetier F."/>
            <person name="Yu Y."/>
            <person name="Kim H.R."/>
            <person name="Rambo T."/>
            <person name="Currie J."/>
            <person name="Collura K."/>
            <person name="Luo M."/>
            <person name="Yang T."/>
            <person name="Ammiraju J.S.S."/>
            <person name="Engler F."/>
            <person name="Soderlund C."/>
            <person name="Wing R.A."/>
            <person name="Palmer L.E."/>
            <person name="de la Bastide M."/>
            <person name="Spiegel L."/>
            <person name="Nascimento L."/>
            <person name="Zutavern T."/>
            <person name="O'Shaughnessy A."/>
            <person name="Dike S."/>
            <person name="Dedhia N."/>
            <person name="Preston R."/>
            <person name="Balija V."/>
            <person name="McCombie W.R."/>
            <person name="Chow T."/>
            <person name="Chen H."/>
            <person name="Chung M."/>
            <person name="Chen C."/>
            <person name="Shaw J."/>
            <person name="Wu H."/>
            <person name="Hsiao K."/>
            <person name="Chao Y."/>
            <person name="Chu M."/>
            <person name="Cheng C."/>
            <person name="Hour A."/>
            <person name="Lee P."/>
            <person name="Lin S."/>
            <person name="Lin Y."/>
            <person name="Liou J."/>
            <person name="Liu S."/>
            <person name="Hsing Y."/>
            <person name="Raghuvanshi S."/>
            <person name="Mohanty A."/>
            <person name="Bharti A.K."/>
            <person name="Gaur A."/>
            <person name="Gupta V."/>
            <person name="Kumar D."/>
            <person name="Ravi V."/>
            <person name="Vij S."/>
            <person name="Kapur A."/>
            <person name="Khurana P."/>
            <person name="Khurana P."/>
            <person name="Khurana J.P."/>
            <person name="Tyagi A.K."/>
            <person name="Gaikwad K."/>
            <person name="Singh A."/>
            <person name="Dalal V."/>
            <person name="Srivastava S."/>
            <person name="Dixit A."/>
            <person name="Pal A.K."/>
            <person name="Ghazi I.A."/>
            <person name="Yadav M."/>
            <person name="Pandit A."/>
            <person name="Bhargava A."/>
            <person name="Sureshbabu K."/>
            <person name="Batra K."/>
            <person name="Sharma T.R."/>
            <person name="Mohapatra T."/>
            <person name="Singh N.K."/>
            <person name="Messing J."/>
            <person name="Nelson A.B."/>
            <person name="Fuks G."/>
            <person name="Kavchok S."/>
            <person name="Keizer G."/>
            <person name="Linton E."/>
            <person name="Llaca V."/>
            <person name="Song R."/>
            <person name="Tanyolac B."/>
            <person name="Young S."/>
            <person name="Ho-Il K."/>
            <person name="Hahn J.H."/>
            <person name="Sangsakoo G."/>
            <person name="Vanavichit A."/>
            <person name="de Mattos Luiz.A.T."/>
            <person name="Zimmer P.D."/>
            <person name="Malone G."/>
            <person name="Dellagostin O."/>
            <person name="de Oliveira A.C."/>
            <person name="Bevan M."/>
            <person name="Bancroft I."/>
            <person name="Minx P."/>
            <person name="Cordum H."/>
            <person name="Wilson R."/>
            <person name="Cheng Z."/>
            <person name="Jin W."/>
            <person name="Jiang J."/>
            <person name="Leong S.A."/>
            <person name="Iwama H."/>
            <person name="Gojobori T."/>
            <person name="Itoh T."/>
            <person name="Niimura Y."/>
            <person name="Fujii Y."/>
            <person name="Habara T."/>
            <person name="Sakai H."/>
            <person name="Sato Y."/>
            <person name="Wilson G."/>
            <person name="Kumar K."/>
            <person name="McCouch S."/>
            <person name="Juretic N."/>
            <person name="Hoen D."/>
            <person name="Wright S."/>
            <person name="Bruskiewich R."/>
            <person name="Bureau T."/>
            <person name="Miyao A."/>
            <person name="Hirochika H."/>
            <person name="Nishikawa T."/>
            <person name="Kadowaki K."/>
            <person name="Sugiura M."/>
            <person name="Burr B."/>
            <person name="Sasaki T."/>
        </authorList>
    </citation>
    <scope>NUCLEOTIDE SEQUENCE [LARGE SCALE GENOMIC DNA]</scope>
    <source>
        <strain evidence="3">cv. Nipponbare</strain>
    </source>
</reference>
<organism evidence="2 3">
    <name type="scientific">Oryza sativa subsp. japonica</name>
    <name type="common">Rice</name>
    <dbReference type="NCBI Taxonomy" id="39947"/>
    <lineage>
        <taxon>Eukaryota</taxon>
        <taxon>Viridiplantae</taxon>
        <taxon>Streptophyta</taxon>
        <taxon>Embryophyta</taxon>
        <taxon>Tracheophyta</taxon>
        <taxon>Spermatophyta</taxon>
        <taxon>Magnoliopsida</taxon>
        <taxon>Liliopsida</taxon>
        <taxon>Poales</taxon>
        <taxon>Poaceae</taxon>
        <taxon>BOP clade</taxon>
        <taxon>Oryzoideae</taxon>
        <taxon>Oryzeae</taxon>
        <taxon>Oryzinae</taxon>
        <taxon>Oryza</taxon>
        <taxon>Oryza sativa</taxon>
    </lineage>
</organism>
<accession>A0A0P0X7X3</accession>
<feature type="non-terminal residue" evidence="2">
    <location>
        <position position="162"/>
    </location>
</feature>
<dbReference type="Gramene" id="Os07t0584366-00">
    <property type="protein sequence ID" value="Os07t0584366-00"/>
    <property type="gene ID" value="Os07g0584366"/>
</dbReference>
<dbReference type="InParanoid" id="A0A0P0X7X3"/>
<protein>
    <submittedName>
        <fullName evidence="2">Os07g0584366 protein</fullName>
    </submittedName>
</protein>
<sequence length="162" mass="17358">LRPPPEHRSRTSAITAPLRISRRAVLCIACPPPPRRTRCSRRQVAAAPSSASPVSTDPLRTRCSRRQVAADAFRGDPICHRIPAAGSSSKIPIGLSSASSPHEFLTSPGRRHRSAPPIPAARGAPVARSPPTPSAVIRSPSPVRGDQKFHRSASARAEQLRR</sequence>
<name>A0A0P0X7X3_ORYSJ</name>
<evidence type="ECO:0000256" key="1">
    <source>
        <dbReference type="SAM" id="MobiDB-lite"/>
    </source>
</evidence>
<dbReference type="EMBL" id="AP014963">
    <property type="protein sequence ID" value="BAT02369.1"/>
    <property type="molecule type" value="Genomic_DNA"/>
</dbReference>
<evidence type="ECO:0000313" key="2">
    <source>
        <dbReference type="EMBL" id="BAT02369.1"/>
    </source>
</evidence>
<feature type="compositionally biased region" description="Low complexity" evidence="1">
    <location>
        <begin position="42"/>
        <end position="55"/>
    </location>
</feature>
<evidence type="ECO:0000313" key="3">
    <source>
        <dbReference type="Proteomes" id="UP000059680"/>
    </source>
</evidence>
<feature type="compositionally biased region" description="Polar residues" evidence="1">
    <location>
        <begin position="86"/>
        <end position="100"/>
    </location>
</feature>
<proteinExistence type="predicted"/>
<reference evidence="2 3" key="2">
    <citation type="journal article" date="2013" name="Plant Cell Physiol.">
        <title>Rice Annotation Project Database (RAP-DB): an integrative and interactive database for rice genomics.</title>
        <authorList>
            <person name="Sakai H."/>
            <person name="Lee S.S."/>
            <person name="Tanaka T."/>
            <person name="Numa H."/>
            <person name="Kim J."/>
            <person name="Kawahara Y."/>
            <person name="Wakimoto H."/>
            <person name="Yang C.C."/>
            <person name="Iwamoto M."/>
            <person name="Abe T."/>
            <person name="Yamada Y."/>
            <person name="Muto A."/>
            <person name="Inokuchi H."/>
            <person name="Ikemura T."/>
            <person name="Matsumoto T."/>
            <person name="Sasaki T."/>
            <person name="Itoh T."/>
        </authorList>
    </citation>
    <scope>NUCLEOTIDE SEQUENCE [LARGE SCALE GENOMIC DNA]</scope>
    <source>
        <strain evidence="3">cv. Nipponbare</strain>
    </source>
</reference>
<feature type="region of interest" description="Disordered" evidence="1">
    <location>
        <begin position="34"/>
        <end position="62"/>
    </location>
</feature>